<dbReference type="RefSeq" id="WP_163731324.1">
    <property type="nucleotide sequence ID" value="NZ_AP022610.1"/>
</dbReference>
<dbReference type="EMBL" id="AP022610">
    <property type="protein sequence ID" value="BBZ25942.1"/>
    <property type="molecule type" value="Genomic_DNA"/>
</dbReference>
<organism evidence="2 3">
    <name type="scientific">Mycolicibacterium madagascariense</name>
    <dbReference type="NCBI Taxonomy" id="212765"/>
    <lineage>
        <taxon>Bacteria</taxon>
        <taxon>Bacillati</taxon>
        <taxon>Actinomycetota</taxon>
        <taxon>Actinomycetes</taxon>
        <taxon>Mycobacteriales</taxon>
        <taxon>Mycobacteriaceae</taxon>
        <taxon>Mycolicibacterium</taxon>
    </lineage>
</organism>
<gene>
    <name evidence="2" type="ORF">MMAD_02370</name>
</gene>
<feature type="region of interest" description="Disordered" evidence="1">
    <location>
        <begin position="1"/>
        <end position="22"/>
    </location>
</feature>
<protein>
    <submittedName>
        <fullName evidence="2">Uncharacterized protein</fullName>
    </submittedName>
</protein>
<dbReference type="Proteomes" id="UP000466517">
    <property type="component" value="Chromosome"/>
</dbReference>
<dbReference type="AlphaFoldDB" id="A0A7I7X934"/>
<accession>A0A7I7X934</accession>
<proteinExistence type="predicted"/>
<reference evidence="2 3" key="1">
    <citation type="journal article" date="2019" name="Emerg. Microbes Infect.">
        <title>Comprehensive subspecies identification of 175 nontuberculous mycobacteria species based on 7547 genomic profiles.</title>
        <authorList>
            <person name="Matsumoto Y."/>
            <person name="Kinjo T."/>
            <person name="Motooka D."/>
            <person name="Nabeya D."/>
            <person name="Jung N."/>
            <person name="Uechi K."/>
            <person name="Horii T."/>
            <person name="Iida T."/>
            <person name="Fujita J."/>
            <person name="Nakamura S."/>
        </authorList>
    </citation>
    <scope>NUCLEOTIDE SEQUENCE [LARGE SCALE GENOMIC DNA]</scope>
    <source>
        <strain evidence="2 3">JCM 13574</strain>
    </source>
</reference>
<feature type="compositionally biased region" description="Polar residues" evidence="1">
    <location>
        <begin position="1"/>
        <end position="10"/>
    </location>
</feature>
<name>A0A7I7X934_9MYCO</name>
<dbReference type="KEGG" id="mmag:MMAD_02370"/>
<sequence>MALTADTTTARFGADRSGATRPNSRFGDLFVFPPHLLGVLTGTLDAALAVFGSESRDPQPAGWDIVDRALTRC</sequence>
<evidence type="ECO:0000313" key="2">
    <source>
        <dbReference type="EMBL" id="BBZ25942.1"/>
    </source>
</evidence>
<evidence type="ECO:0000313" key="3">
    <source>
        <dbReference type="Proteomes" id="UP000466517"/>
    </source>
</evidence>
<keyword evidence="3" id="KW-1185">Reference proteome</keyword>
<evidence type="ECO:0000256" key="1">
    <source>
        <dbReference type="SAM" id="MobiDB-lite"/>
    </source>
</evidence>